<evidence type="ECO:0000313" key="5">
    <source>
        <dbReference type="Proteomes" id="UP000373449"/>
    </source>
</evidence>
<organism evidence="2 4">
    <name type="scientific">Budvicia aquatica</name>
    <dbReference type="NCBI Taxonomy" id="82979"/>
    <lineage>
        <taxon>Bacteria</taxon>
        <taxon>Pseudomonadati</taxon>
        <taxon>Pseudomonadota</taxon>
        <taxon>Gammaproteobacteria</taxon>
        <taxon>Enterobacterales</taxon>
        <taxon>Budviciaceae</taxon>
        <taxon>Budvicia</taxon>
    </lineage>
</organism>
<dbReference type="Proteomes" id="UP000224974">
    <property type="component" value="Unassembled WGS sequence"/>
</dbReference>
<dbReference type="GO" id="GO:0006260">
    <property type="term" value="P:DNA replication"/>
    <property type="evidence" value="ECO:0007669"/>
    <property type="project" value="InterPro"/>
</dbReference>
<evidence type="ECO:0000313" key="4">
    <source>
        <dbReference type="Proteomes" id="UP000224974"/>
    </source>
</evidence>
<accession>A0A2C6DQ07</accession>
<dbReference type="EMBL" id="CAADJA010000002">
    <property type="protein sequence ID" value="VFS50729.1"/>
    <property type="molecule type" value="Genomic_DNA"/>
</dbReference>
<reference evidence="2" key="2">
    <citation type="submission" date="2017-09" db="EMBL/GenBank/DDBJ databases">
        <title>FDA dAtabase for Regulatory Grade micrObial Sequences (FDA-ARGOS): Supporting development and validation of Infectious Disease Dx tests.</title>
        <authorList>
            <person name="Minogue T."/>
            <person name="Wolcott M."/>
            <person name="Wasieloski L."/>
            <person name="Aguilar W."/>
            <person name="Moore D."/>
            <person name="Tallon L.J."/>
            <person name="Sadzewicz L."/>
            <person name="Ott S."/>
            <person name="Zhao X."/>
            <person name="Nagaraj S."/>
            <person name="Vavikolanu K."/>
            <person name="Aluvathingal J."/>
            <person name="Nadendla S."/>
            <person name="Sichtig H."/>
        </authorList>
    </citation>
    <scope>NUCLEOTIDE SEQUENCE</scope>
    <source>
        <strain evidence="2">FDAARGOS_387</strain>
    </source>
</reference>
<dbReference type="SUPFAM" id="SSF57783">
    <property type="entry name" value="Zinc beta-ribbon"/>
    <property type="match status" value="1"/>
</dbReference>
<proteinExistence type="predicted"/>
<sequence length="106" mass="11847">MKNVKCMKVNFNEIKSSIDLAATIAAIEGQPLVYHGEKRAYLDDKSCPFCPGSGFTIHLDSQHYHCYSCEAHGDVIDYVFYAENTVDRYEAALMLRDGKIGVACFS</sequence>
<dbReference type="InterPro" id="IPR002694">
    <property type="entry name" value="Znf_CHC2"/>
</dbReference>
<feature type="domain" description="Zinc finger CHC2-type" evidence="1">
    <location>
        <begin position="39"/>
        <end position="84"/>
    </location>
</feature>
<protein>
    <submittedName>
        <fullName evidence="3">DNA primase</fullName>
    </submittedName>
</protein>
<dbReference type="AlphaFoldDB" id="A0A2C6DQ07"/>
<name>A0A2C6DQ07_9GAMM</name>
<evidence type="ECO:0000313" key="3">
    <source>
        <dbReference type="EMBL" id="VFS50729.1"/>
    </source>
</evidence>
<keyword evidence="4" id="KW-1185">Reference proteome</keyword>
<dbReference type="RefSeq" id="WP_029094280.1">
    <property type="nucleotide sequence ID" value="NZ_CAADJA010000002.1"/>
</dbReference>
<dbReference type="GO" id="GO:0003677">
    <property type="term" value="F:DNA binding"/>
    <property type="evidence" value="ECO:0007669"/>
    <property type="project" value="InterPro"/>
</dbReference>
<gene>
    <name evidence="2" type="ORF">CRN84_16790</name>
    <name evidence="3" type="ORF">NCTC12282_04656</name>
</gene>
<dbReference type="EMBL" id="PDDX01000001">
    <property type="protein sequence ID" value="PHI30874.1"/>
    <property type="molecule type" value="Genomic_DNA"/>
</dbReference>
<dbReference type="Gene3D" id="3.90.580.10">
    <property type="entry name" value="Zinc finger, CHC2-type domain"/>
    <property type="match status" value="1"/>
</dbReference>
<dbReference type="Pfam" id="PF01807">
    <property type="entry name" value="Zn_ribbon_DnaG"/>
    <property type="match status" value="1"/>
</dbReference>
<dbReference type="GO" id="GO:0008270">
    <property type="term" value="F:zinc ion binding"/>
    <property type="evidence" value="ECO:0007669"/>
    <property type="project" value="InterPro"/>
</dbReference>
<evidence type="ECO:0000313" key="2">
    <source>
        <dbReference type="EMBL" id="PHI30874.1"/>
    </source>
</evidence>
<dbReference type="GO" id="GO:0003899">
    <property type="term" value="F:DNA-directed RNA polymerase activity"/>
    <property type="evidence" value="ECO:0007669"/>
    <property type="project" value="InterPro"/>
</dbReference>
<reference evidence="3 5" key="3">
    <citation type="submission" date="2019-03" db="EMBL/GenBank/DDBJ databases">
        <authorList>
            <consortium name="Pathogen Informatics"/>
        </authorList>
    </citation>
    <scope>NUCLEOTIDE SEQUENCE [LARGE SCALE GENOMIC DNA]</scope>
    <source>
        <strain evidence="3 5">NCTC12282</strain>
    </source>
</reference>
<dbReference type="OrthoDB" id="8905164at2"/>
<dbReference type="InterPro" id="IPR036977">
    <property type="entry name" value="DNA_primase_Znf_CHC2"/>
</dbReference>
<reference evidence="4" key="1">
    <citation type="submission" date="2017-09" db="EMBL/GenBank/DDBJ databases">
        <title>FDA dAtabase for Regulatory Grade micrObial Sequences (FDA-ARGOS): Supporting development and validation of Infectious Disease Dx tests.</title>
        <authorList>
            <person name="Minogue T."/>
            <person name="Wolcott M."/>
            <person name="Wasieloski L."/>
            <person name="Aguilar W."/>
            <person name="Moore D."/>
            <person name="Tallon L."/>
            <person name="Sadzewicz L."/>
            <person name="Ott S."/>
            <person name="Zhao X."/>
            <person name="Nagaraj S."/>
            <person name="Vavikolanu K."/>
            <person name="Aluvathingal J."/>
            <person name="Nadendla S."/>
            <person name="Sichtig H."/>
        </authorList>
    </citation>
    <scope>NUCLEOTIDE SEQUENCE [LARGE SCALE GENOMIC DNA]</scope>
    <source>
        <strain evidence="4">FDAARGOS_387</strain>
    </source>
</reference>
<evidence type="ECO:0000259" key="1">
    <source>
        <dbReference type="Pfam" id="PF01807"/>
    </source>
</evidence>
<dbReference type="Proteomes" id="UP000373449">
    <property type="component" value="Unassembled WGS sequence"/>
</dbReference>